<evidence type="ECO:0000313" key="2">
    <source>
        <dbReference type="Proteomes" id="UP000650477"/>
    </source>
</evidence>
<dbReference type="GeneID" id="93361108"/>
<dbReference type="EMBL" id="PKLF01000003">
    <property type="protein sequence ID" value="MBE8611677.1"/>
    <property type="molecule type" value="Genomic_DNA"/>
</dbReference>
<sequence length="124" mass="14238">MKIFGIIVVTIGCILLQGCDTQETKVVKYMKCRLAVDEIGDQQAKVNFRMNGVTSVFGDEIPKMSGYDSMRLQQEARDDLKMDVPNKRLSVENLIDEYEKSYCADIHQSPQKEKIKELKYILNL</sequence>
<dbReference type="RefSeq" id="WP_015422585.1">
    <property type="nucleotide sequence ID" value="NZ_ABGYJJ040000001.1"/>
</dbReference>
<evidence type="ECO:0008006" key="3">
    <source>
        <dbReference type="Google" id="ProtNLM"/>
    </source>
</evidence>
<dbReference type="Proteomes" id="UP000650477">
    <property type="component" value="Unassembled WGS sequence"/>
</dbReference>
<accession>A0A2C5TL16</accession>
<proteinExistence type="predicted"/>
<reference evidence="1" key="1">
    <citation type="submission" date="2017-12" db="EMBL/GenBank/DDBJ databases">
        <title>Genome sequencing and analysis.</title>
        <authorList>
            <person name="Huang Y.-T."/>
        </authorList>
    </citation>
    <scope>NUCLEOTIDE SEQUENCE</scope>
    <source>
        <strain evidence="1">VGH116</strain>
    </source>
</reference>
<organism evidence="1 2">
    <name type="scientific">Morganella morganii</name>
    <name type="common">Proteus morganii</name>
    <dbReference type="NCBI Taxonomy" id="582"/>
    <lineage>
        <taxon>Bacteria</taxon>
        <taxon>Pseudomonadati</taxon>
        <taxon>Pseudomonadota</taxon>
        <taxon>Gammaproteobacteria</taxon>
        <taxon>Enterobacterales</taxon>
        <taxon>Morganellaceae</taxon>
        <taxon>Morganella</taxon>
    </lineage>
</organism>
<gene>
    <name evidence="1" type="ORF">CYG68_04495</name>
</gene>
<dbReference type="PROSITE" id="PS51257">
    <property type="entry name" value="PROKAR_LIPOPROTEIN"/>
    <property type="match status" value="1"/>
</dbReference>
<comment type="caution">
    <text evidence="1">The sequence shown here is derived from an EMBL/GenBank/DDBJ whole genome shotgun (WGS) entry which is preliminary data.</text>
</comment>
<dbReference type="AlphaFoldDB" id="A0A2C5TL16"/>
<protein>
    <recommendedName>
        <fullName evidence="3">Lipoprotein</fullName>
    </recommendedName>
</protein>
<name>A0A2C5TL16_MORMO</name>
<evidence type="ECO:0000313" key="1">
    <source>
        <dbReference type="EMBL" id="MBE8611677.1"/>
    </source>
</evidence>